<reference evidence="12" key="1">
    <citation type="submission" date="2024-03" db="EMBL/GenBank/DDBJ databases">
        <title>WGS assembly of Saponaria officinalis var. Norfolk2.</title>
        <authorList>
            <person name="Jenkins J."/>
            <person name="Shu S."/>
            <person name="Grimwood J."/>
            <person name="Barry K."/>
            <person name="Goodstein D."/>
            <person name="Schmutz J."/>
            <person name="Leebens-Mack J."/>
            <person name="Osbourn A."/>
        </authorList>
    </citation>
    <scope>NUCLEOTIDE SEQUENCE [LARGE SCALE GENOMIC DNA]</scope>
    <source>
        <strain evidence="12">JIC</strain>
    </source>
</reference>
<comment type="subcellular location">
    <subcellularLocation>
        <location evidence="1">Cell membrane</location>
        <topology evidence="1">Lipid-anchor</topology>
        <topology evidence="1">GPI-anchor</topology>
    </subcellularLocation>
</comment>
<dbReference type="AlphaFoldDB" id="A0AAW1M1K9"/>
<evidence type="ECO:0000256" key="1">
    <source>
        <dbReference type="ARBA" id="ARBA00004609"/>
    </source>
</evidence>
<keyword evidence="4" id="KW-0336">GPI-anchor</keyword>
<evidence type="ECO:0000256" key="10">
    <source>
        <dbReference type="SAM" id="SignalP"/>
    </source>
</evidence>
<feature type="compositionally biased region" description="Pro residues" evidence="8">
    <location>
        <begin position="347"/>
        <end position="369"/>
    </location>
</feature>
<keyword evidence="9" id="KW-1133">Transmembrane helix</keyword>
<dbReference type="PANTHER" id="PTHR32382:SF5">
    <property type="entry name" value="FASCICLIN-LIKE ARABINOGALACTAN PROTEIN 8"/>
    <property type="match status" value="1"/>
</dbReference>
<keyword evidence="5 10" id="KW-0732">Signal</keyword>
<evidence type="ECO:0000259" key="11">
    <source>
        <dbReference type="PROSITE" id="PS50213"/>
    </source>
</evidence>
<dbReference type="GO" id="GO:0005886">
    <property type="term" value="C:plasma membrane"/>
    <property type="evidence" value="ECO:0007669"/>
    <property type="project" value="UniProtKB-SubCell"/>
</dbReference>
<comment type="similarity">
    <text evidence="2">Belongs to the fasciclin-like AGP family.</text>
</comment>
<sequence length="422" mass="43658">MVTSNILLPIFTLLVLLSVFYGVSAFNITEILDSNPSLSDFNSYLTRTKLADTINAQGTVTVLAVSNSAMSAISGNSTAAIKNILALHVLLDFYDDIKLHNLKVGDNTTATTLYQTTGVAQDRTGEVNITVGKGGDVRFTSAQPGSKPGPEFVKEINHIGFHISVLEISDLIIVKSLLTSGPPDVNITAVVEGGGCKTFASLISNSGVVKTYMKQMSSDGGITIFAPKDEAFKAKGVPDFANVSNADLVSILLFHALNNYAPINTLKSAKGELKTLAPPGNYGLTATAVGSVVTLHTGVDDSKIVGTLKDEFPVVIYAVDTVLLPEELFGNSTSPVPAPVPGTDSPTPSPKVKPPSPVQTPDASPPAPPADEGGNGGDSGGSDDNSPSAGDDENPKNGAVHGNVALLTVVVSAVSVIISFVM</sequence>
<accession>A0AAW1M1K9</accession>
<feature type="signal peptide" evidence="10">
    <location>
        <begin position="1"/>
        <end position="25"/>
    </location>
</feature>
<feature type="transmembrane region" description="Helical" evidence="9">
    <location>
        <begin position="404"/>
        <end position="421"/>
    </location>
</feature>
<evidence type="ECO:0000256" key="4">
    <source>
        <dbReference type="ARBA" id="ARBA00022622"/>
    </source>
</evidence>
<protein>
    <recommendedName>
        <fullName evidence="11">FAS1 domain-containing protein</fullName>
    </recommendedName>
</protein>
<keyword evidence="13" id="KW-1185">Reference proteome</keyword>
<dbReference type="InterPro" id="IPR000782">
    <property type="entry name" value="FAS1_domain"/>
</dbReference>
<feature type="region of interest" description="Disordered" evidence="8">
    <location>
        <begin position="332"/>
        <end position="398"/>
    </location>
</feature>
<dbReference type="GO" id="GO:0098552">
    <property type="term" value="C:side of membrane"/>
    <property type="evidence" value="ECO:0007669"/>
    <property type="project" value="UniProtKB-KW"/>
</dbReference>
<dbReference type="PROSITE" id="PS50213">
    <property type="entry name" value="FAS1"/>
    <property type="match status" value="2"/>
</dbReference>
<evidence type="ECO:0000256" key="6">
    <source>
        <dbReference type="ARBA" id="ARBA00023136"/>
    </source>
</evidence>
<keyword evidence="6 9" id="KW-0472">Membrane</keyword>
<keyword evidence="9" id="KW-0812">Transmembrane</keyword>
<evidence type="ECO:0000256" key="5">
    <source>
        <dbReference type="ARBA" id="ARBA00022729"/>
    </source>
</evidence>
<keyword evidence="4" id="KW-0325">Glycoprotein</keyword>
<dbReference type="EMBL" id="JBDFQZ010000003">
    <property type="protein sequence ID" value="KAK9742854.1"/>
    <property type="molecule type" value="Genomic_DNA"/>
</dbReference>
<dbReference type="PANTHER" id="PTHR32382">
    <property type="entry name" value="FASCICLIN-LIKE ARABINOGALACTAN PROTEIN"/>
    <property type="match status" value="1"/>
</dbReference>
<feature type="domain" description="FAS1" evidence="11">
    <location>
        <begin position="25"/>
        <end position="90"/>
    </location>
</feature>
<dbReference type="Pfam" id="PF02469">
    <property type="entry name" value="Fasciclin"/>
    <property type="match status" value="2"/>
</dbReference>
<evidence type="ECO:0000256" key="9">
    <source>
        <dbReference type="SAM" id="Phobius"/>
    </source>
</evidence>
<keyword evidence="7" id="KW-0449">Lipoprotein</keyword>
<evidence type="ECO:0000313" key="13">
    <source>
        <dbReference type="Proteomes" id="UP001443914"/>
    </source>
</evidence>
<dbReference type="InterPro" id="IPR036378">
    <property type="entry name" value="FAS1_dom_sf"/>
</dbReference>
<evidence type="ECO:0000256" key="8">
    <source>
        <dbReference type="SAM" id="MobiDB-lite"/>
    </source>
</evidence>
<dbReference type="SMART" id="SM00554">
    <property type="entry name" value="FAS1"/>
    <property type="match status" value="1"/>
</dbReference>
<evidence type="ECO:0000256" key="2">
    <source>
        <dbReference type="ARBA" id="ARBA00007843"/>
    </source>
</evidence>
<evidence type="ECO:0000313" key="12">
    <source>
        <dbReference type="EMBL" id="KAK9742854.1"/>
    </source>
</evidence>
<feature type="chain" id="PRO_5043968350" description="FAS1 domain-containing protein" evidence="10">
    <location>
        <begin position="26"/>
        <end position="422"/>
    </location>
</feature>
<proteinExistence type="inferred from homology"/>
<gene>
    <name evidence="12" type="ORF">RND81_03G200700</name>
</gene>
<comment type="caution">
    <text evidence="12">The sequence shown here is derived from an EMBL/GenBank/DDBJ whole genome shotgun (WGS) entry which is preliminary data.</text>
</comment>
<dbReference type="InterPro" id="IPR033254">
    <property type="entry name" value="Plant_FLA"/>
</dbReference>
<name>A0AAW1M1K9_SAPOF</name>
<keyword evidence="3" id="KW-1003">Cell membrane</keyword>
<organism evidence="12 13">
    <name type="scientific">Saponaria officinalis</name>
    <name type="common">Common soapwort</name>
    <name type="synonym">Lychnis saponaria</name>
    <dbReference type="NCBI Taxonomy" id="3572"/>
    <lineage>
        <taxon>Eukaryota</taxon>
        <taxon>Viridiplantae</taxon>
        <taxon>Streptophyta</taxon>
        <taxon>Embryophyta</taxon>
        <taxon>Tracheophyta</taxon>
        <taxon>Spermatophyta</taxon>
        <taxon>Magnoliopsida</taxon>
        <taxon>eudicotyledons</taxon>
        <taxon>Gunneridae</taxon>
        <taxon>Pentapetalae</taxon>
        <taxon>Caryophyllales</taxon>
        <taxon>Caryophyllaceae</taxon>
        <taxon>Caryophylleae</taxon>
        <taxon>Saponaria</taxon>
    </lineage>
</organism>
<dbReference type="SUPFAM" id="SSF82153">
    <property type="entry name" value="FAS1 domain"/>
    <property type="match status" value="2"/>
</dbReference>
<dbReference type="Gene3D" id="2.30.180.10">
    <property type="entry name" value="FAS1 domain"/>
    <property type="match status" value="2"/>
</dbReference>
<evidence type="ECO:0000256" key="7">
    <source>
        <dbReference type="ARBA" id="ARBA00023288"/>
    </source>
</evidence>
<dbReference type="Proteomes" id="UP001443914">
    <property type="component" value="Unassembled WGS sequence"/>
</dbReference>
<evidence type="ECO:0000256" key="3">
    <source>
        <dbReference type="ARBA" id="ARBA00022475"/>
    </source>
</evidence>
<feature type="domain" description="FAS1" evidence="11">
    <location>
        <begin position="183"/>
        <end position="323"/>
    </location>
</feature>